<feature type="non-terminal residue" evidence="1">
    <location>
        <position position="1"/>
    </location>
</feature>
<accession>A0A813BPX2</accession>
<keyword evidence="2" id="KW-1185">Reference proteome</keyword>
<reference evidence="1" key="1">
    <citation type="submission" date="2021-02" db="EMBL/GenBank/DDBJ databases">
        <authorList>
            <person name="Dougan E. K."/>
            <person name="Rhodes N."/>
            <person name="Thang M."/>
            <person name="Chan C."/>
        </authorList>
    </citation>
    <scope>NUCLEOTIDE SEQUENCE</scope>
</reference>
<name>A0A813BPX2_9DINO</name>
<dbReference type="Proteomes" id="UP000601435">
    <property type="component" value="Unassembled WGS sequence"/>
</dbReference>
<comment type="caution">
    <text evidence="1">The sequence shown here is derived from an EMBL/GenBank/DDBJ whole genome shotgun (WGS) entry which is preliminary data.</text>
</comment>
<evidence type="ECO:0000313" key="1">
    <source>
        <dbReference type="EMBL" id="CAE7920109.1"/>
    </source>
</evidence>
<protein>
    <submittedName>
        <fullName evidence="1">Uncharacterized protein</fullName>
    </submittedName>
</protein>
<sequence>MQKLQPSWVSHRMSTSTTYAMRLTQSKTFSNCPGPFCCCCPLRCSAWACSSKMWSSPCR</sequence>
<proteinExistence type="predicted"/>
<dbReference type="EMBL" id="CAJNJA010077386">
    <property type="protein sequence ID" value="CAE7920109.1"/>
    <property type="molecule type" value="Genomic_DNA"/>
</dbReference>
<dbReference type="AlphaFoldDB" id="A0A813BPX2"/>
<organism evidence="1 2">
    <name type="scientific">Symbiodinium necroappetens</name>
    <dbReference type="NCBI Taxonomy" id="1628268"/>
    <lineage>
        <taxon>Eukaryota</taxon>
        <taxon>Sar</taxon>
        <taxon>Alveolata</taxon>
        <taxon>Dinophyceae</taxon>
        <taxon>Suessiales</taxon>
        <taxon>Symbiodiniaceae</taxon>
        <taxon>Symbiodinium</taxon>
    </lineage>
</organism>
<evidence type="ECO:0000313" key="2">
    <source>
        <dbReference type="Proteomes" id="UP000601435"/>
    </source>
</evidence>
<gene>
    <name evidence="1" type="ORF">SNEC2469_LOCUS31664</name>
</gene>